<protein>
    <submittedName>
        <fullName evidence="1">Uncharacterized protein</fullName>
    </submittedName>
</protein>
<name>A0ABS8Y8X2_DATST</name>
<feature type="non-terminal residue" evidence="1">
    <location>
        <position position="130"/>
    </location>
</feature>
<proteinExistence type="predicted"/>
<evidence type="ECO:0000313" key="1">
    <source>
        <dbReference type="EMBL" id="MCE5167427.1"/>
    </source>
</evidence>
<comment type="caution">
    <text evidence="1">The sequence shown here is derived from an EMBL/GenBank/DDBJ whole genome shotgun (WGS) entry which is preliminary data.</text>
</comment>
<sequence>MRRRKNGKKVLAMVVAAVRGISVRGLVAGFFLSCCCERVEEAGCGGGFRKRGRKAAGRGRRWLHVAGENGEKGERKRIRPRFAGAASGEEREARRRRDLEGVSPEIMEVWKERKRGARGGSGFWVLRLGS</sequence>
<reference evidence="1 2" key="1">
    <citation type="journal article" date="2021" name="BMC Genomics">
        <title>Datura genome reveals duplications of psychoactive alkaloid biosynthetic genes and high mutation rate following tissue culture.</title>
        <authorList>
            <person name="Rajewski A."/>
            <person name="Carter-House D."/>
            <person name="Stajich J."/>
            <person name="Litt A."/>
        </authorList>
    </citation>
    <scope>NUCLEOTIDE SEQUENCE [LARGE SCALE GENOMIC DNA]</scope>
    <source>
        <strain evidence="1">AR-01</strain>
    </source>
</reference>
<evidence type="ECO:0000313" key="2">
    <source>
        <dbReference type="Proteomes" id="UP000823775"/>
    </source>
</evidence>
<keyword evidence="2" id="KW-1185">Reference proteome</keyword>
<organism evidence="1 2">
    <name type="scientific">Datura stramonium</name>
    <name type="common">Jimsonweed</name>
    <name type="synonym">Common thornapple</name>
    <dbReference type="NCBI Taxonomy" id="4076"/>
    <lineage>
        <taxon>Eukaryota</taxon>
        <taxon>Viridiplantae</taxon>
        <taxon>Streptophyta</taxon>
        <taxon>Embryophyta</taxon>
        <taxon>Tracheophyta</taxon>
        <taxon>Spermatophyta</taxon>
        <taxon>Magnoliopsida</taxon>
        <taxon>eudicotyledons</taxon>
        <taxon>Gunneridae</taxon>
        <taxon>Pentapetalae</taxon>
        <taxon>asterids</taxon>
        <taxon>lamiids</taxon>
        <taxon>Solanales</taxon>
        <taxon>Solanaceae</taxon>
        <taxon>Solanoideae</taxon>
        <taxon>Datureae</taxon>
        <taxon>Datura</taxon>
    </lineage>
</organism>
<dbReference type="Proteomes" id="UP000823775">
    <property type="component" value="Unassembled WGS sequence"/>
</dbReference>
<gene>
    <name evidence="1" type="ORF">HAX54_001663</name>
</gene>
<accession>A0ABS8Y8X2</accession>
<dbReference type="EMBL" id="JACEIK010106621">
    <property type="protein sequence ID" value="MCE5167427.1"/>
    <property type="molecule type" value="Genomic_DNA"/>
</dbReference>